<keyword evidence="6" id="KW-1185">Reference proteome</keyword>
<organism evidence="5 6">
    <name type="scientific">Taxus chinensis</name>
    <name type="common">Chinese yew</name>
    <name type="synonym">Taxus wallichiana var. chinensis</name>
    <dbReference type="NCBI Taxonomy" id="29808"/>
    <lineage>
        <taxon>Eukaryota</taxon>
        <taxon>Viridiplantae</taxon>
        <taxon>Streptophyta</taxon>
        <taxon>Embryophyta</taxon>
        <taxon>Tracheophyta</taxon>
        <taxon>Spermatophyta</taxon>
        <taxon>Pinopsida</taxon>
        <taxon>Pinidae</taxon>
        <taxon>Conifers II</taxon>
        <taxon>Cupressales</taxon>
        <taxon>Taxaceae</taxon>
        <taxon>Taxus</taxon>
    </lineage>
</organism>
<feature type="non-terminal residue" evidence="5">
    <location>
        <position position="175"/>
    </location>
</feature>
<evidence type="ECO:0000256" key="2">
    <source>
        <dbReference type="ARBA" id="ARBA00022801"/>
    </source>
</evidence>
<dbReference type="PANTHER" id="PTHR12801">
    <property type="entry name" value="RNA EXONUCLEASE REXO1 / RECO3 FAMILY MEMBER-RELATED"/>
    <property type="match status" value="1"/>
</dbReference>
<dbReference type="EMBL" id="JAHRHJ020000004">
    <property type="protein sequence ID" value="KAH9318678.1"/>
    <property type="molecule type" value="Genomic_DNA"/>
</dbReference>
<feature type="non-terminal residue" evidence="5">
    <location>
        <position position="1"/>
    </location>
</feature>
<dbReference type="SUPFAM" id="SSF57667">
    <property type="entry name" value="beta-beta-alpha zinc fingers"/>
    <property type="match status" value="1"/>
</dbReference>
<dbReference type="PROSITE" id="PS00028">
    <property type="entry name" value="ZINC_FINGER_C2H2_1"/>
    <property type="match status" value="2"/>
</dbReference>
<dbReference type="OMA" id="NIFATRG"/>
<proteinExistence type="predicted"/>
<dbReference type="GO" id="GO:0004527">
    <property type="term" value="F:exonuclease activity"/>
    <property type="evidence" value="ECO:0007669"/>
    <property type="project" value="InterPro"/>
</dbReference>
<sequence>HKCAACFRQFNRMEHLVEHMKTSYHSPHEPICDICKKRCRFYDSLREHLIGPLPKVECAKQFSERGCSLCLKIFPSAEQLTYHRPSCHSLPPLPPIGGGRISLVNKRIQAEKEEMHGENSRQFNTQLSAIALDCEMVGGGQDGSLDLCVRVCLIDEEEKVVFHCFVKPPIPVTDY</sequence>
<evidence type="ECO:0000313" key="5">
    <source>
        <dbReference type="EMBL" id="KAH9318678.1"/>
    </source>
</evidence>
<keyword evidence="2" id="KW-0378">Hydrolase</keyword>
<dbReference type="InterPro" id="IPR036236">
    <property type="entry name" value="Znf_C2H2_sf"/>
</dbReference>
<dbReference type="Gene3D" id="3.30.160.60">
    <property type="entry name" value="Classic Zinc Finger"/>
    <property type="match status" value="1"/>
</dbReference>
<keyword evidence="1" id="KW-0540">Nuclease</keyword>
<dbReference type="SMART" id="SM00355">
    <property type="entry name" value="ZnF_C2H2"/>
    <property type="match status" value="3"/>
</dbReference>
<dbReference type="InterPro" id="IPR047021">
    <property type="entry name" value="REXO1/3/4-like"/>
</dbReference>
<evidence type="ECO:0000256" key="1">
    <source>
        <dbReference type="ARBA" id="ARBA00022722"/>
    </source>
</evidence>
<comment type="caution">
    <text evidence="5">The sequence shown here is derived from an EMBL/GenBank/DDBJ whole genome shotgun (WGS) entry which is preliminary data.</text>
</comment>
<name>A0AA38LBH1_TAXCH</name>
<dbReference type="PROSITE" id="PS50157">
    <property type="entry name" value="ZINC_FINGER_C2H2_2"/>
    <property type="match status" value="1"/>
</dbReference>
<accession>A0AA38LBH1</accession>
<keyword evidence="3" id="KW-0863">Zinc-finger</keyword>
<dbReference type="GO" id="GO:0008270">
    <property type="term" value="F:zinc ion binding"/>
    <property type="evidence" value="ECO:0007669"/>
    <property type="project" value="UniProtKB-KW"/>
</dbReference>
<keyword evidence="3" id="KW-0479">Metal-binding</keyword>
<dbReference type="Gene3D" id="3.30.420.10">
    <property type="entry name" value="Ribonuclease H-like superfamily/Ribonuclease H"/>
    <property type="match status" value="1"/>
</dbReference>
<feature type="domain" description="C2H2-type" evidence="4">
    <location>
        <begin position="1"/>
        <end position="30"/>
    </location>
</feature>
<evidence type="ECO:0000259" key="4">
    <source>
        <dbReference type="PROSITE" id="PS50157"/>
    </source>
</evidence>
<evidence type="ECO:0000313" key="6">
    <source>
        <dbReference type="Proteomes" id="UP000824469"/>
    </source>
</evidence>
<keyword evidence="3" id="KW-0862">Zinc</keyword>
<dbReference type="GO" id="GO:0005634">
    <property type="term" value="C:nucleus"/>
    <property type="evidence" value="ECO:0007669"/>
    <property type="project" value="TreeGrafter"/>
</dbReference>
<protein>
    <recommendedName>
        <fullName evidence="4">C2H2-type domain-containing protein</fullName>
    </recommendedName>
</protein>
<evidence type="ECO:0000256" key="3">
    <source>
        <dbReference type="PROSITE-ProRule" id="PRU00042"/>
    </source>
</evidence>
<dbReference type="InterPro" id="IPR013087">
    <property type="entry name" value="Znf_C2H2_type"/>
</dbReference>
<reference evidence="5 6" key="1">
    <citation type="journal article" date="2021" name="Nat. Plants">
        <title>The Taxus genome provides insights into paclitaxel biosynthesis.</title>
        <authorList>
            <person name="Xiong X."/>
            <person name="Gou J."/>
            <person name="Liao Q."/>
            <person name="Li Y."/>
            <person name="Zhou Q."/>
            <person name="Bi G."/>
            <person name="Li C."/>
            <person name="Du R."/>
            <person name="Wang X."/>
            <person name="Sun T."/>
            <person name="Guo L."/>
            <person name="Liang H."/>
            <person name="Lu P."/>
            <person name="Wu Y."/>
            <person name="Zhang Z."/>
            <person name="Ro D.K."/>
            <person name="Shang Y."/>
            <person name="Huang S."/>
            <person name="Yan J."/>
        </authorList>
    </citation>
    <scope>NUCLEOTIDE SEQUENCE [LARGE SCALE GENOMIC DNA]</scope>
    <source>
        <strain evidence="5">Ta-2019</strain>
    </source>
</reference>
<gene>
    <name evidence="5" type="ORF">KI387_020447</name>
</gene>
<dbReference type="GO" id="GO:0003676">
    <property type="term" value="F:nucleic acid binding"/>
    <property type="evidence" value="ECO:0007669"/>
    <property type="project" value="InterPro"/>
</dbReference>
<dbReference type="AlphaFoldDB" id="A0AA38LBH1"/>
<dbReference type="PANTHER" id="PTHR12801:SF123">
    <property type="entry name" value="RNA EXONUCLEASE 4"/>
    <property type="match status" value="1"/>
</dbReference>
<dbReference type="InterPro" id="IPR036397">
    <property type="entry name" value="RNaseH_sf"/>
</dbReference>
<dbReference type="Proteomes" id="UP000824469">
    <property type="component" value="Unassembled WGS sequence"/>
</dbReference>